<name>A0A699YVC5_HAELA</name>
<proteinExistence type="predicted"/>
<dbReference type="PANTHER" id="PTHR46115">
    <property type="entry name" value="THIOREDOXIN-LIKE PROTEIN 1"/>
    <property type="match status" value="1"/>
</dbReference>
<dbReference type="Gene3D" id="3.40.30.10">
    <property type="entry name" value="Glutaredoxin"/>
    <property type="match status" value="1"/>
</dbReference>
<keyword evidence="1" id="KW-1015">Disulfide bond</keyword>
<accession>A0A699YVC5</accession>
<comment type="caution">
    <text evidence="3">The sequence shown here is derived from an EMBL/GenBank/DDBJ whole genome shotgun (WGS) entry which is preliminary data.</text>
</comment>
<feature type="domain" description="Thioredoxin" evidence="2">
    <location>
        <begin position="1"/>
        <end position="126"/>
    </location>
</feature>
<evidence type="ECO:0000313" key="3">
    <source>
        <dbReference type="EMBL" id="GFH13511.1"/>
    </source>
</evidence>
<keyword evidence="4" id="KW-1185">Reference proteome</keyword>
<dbReference type="AlphaFoldDB" id="A0A699YVC5"/>
<sequence>MDYFSQLAVEPSGEESFSTLLTPITSKRDYEAVVASGDPVCIDFYAPWCGKCRQIAPYVDELVAKHPGVKFYKFDTTSEQLEALSGQLGVKGLPTFKFYKGGKEVHDPVIGYKKKPLADAVAELAA</sequence>
<dbReference type="CDD" id="cd02947">
    <property type="entry name" value="TRX_family"/>
    <property type="match status" value="1"/>
</dbReference>
<dbReference type="Proteomes" id="UP000485058">
    <property type="component" value="Unassembled WGS sequence"/>
</dbReference>
<protein>
    <recommendedName>
        <fullName evidence="2">Thioredoxin domain-containing protein</fullName>
    </recommendedName>
</protein>
<dbReference type="InterPro" id="IPR036249">
    <property type="entry name" value="Thioredoxin-like_sf"/>
</dbReference>
<dbReference type="Pfam" id="PF00085">
    <property type="entry name" value="Thioredoxin"/>
    <property type="match status" value="1"/>
</dbReference>
<dbReference type="EMBL" id="BLLF01000620">
    <property type="protein sequence ID" value="GFH13511.1"/>
    <property type="molecule type" value="Genomic_DNA"/>
</dbReference>
<evidence type="ECO:0000256" key="1">
    <source>
        <dbReference type="ARBA" id="ARBA00023157"/>
    </source>
</evidence>
<dbReference type="InterPro" id="IPR013766">
    <property type="entry name" value="Thioredoxin_domain"/>
</dbReference>
<dbReference type="SUPFAM" id="SSF52833">
    <property type="entry name" value="Thioredoxin-like"/>
    <property type="match status" value="1"/>
</dbReference>
<dbReference type="PRINTS" id="PR00421">
    <property type="entry name" value="THIOREDOXIN"/>
</dbReference>
<dbReference type="PROSITE" id="PS51352">
    <property type="entry name" value="THIOREDOXIN_2"/>
    <property type="match status" value="1"/>
</dbReference>
<organism evidence="3 4">
    <name type="scientific">Haematococcus lacustris</name>
    <name type="common">Green alga</name>
    <name type="synonym">Haematococcus pluvialis</name>
    <dbReference type="NCBI Taxonomy" id="44745"/>
    <lineage>
        <taxon>Eukaryota</taxon>
        <taxon>Viridiplantae</taxon>
        <taxon>Chlorophyta</taxon>
        <taxon>core chlorophytes</taxon>
        <taxon>Chlorophyceae</taxon>
        <taxon>CS clade</taxon>
        <taxon>Chlamydomonadales</taxon>
        <taxon>Haematococcaceae</taxon>
        <taxon>Haematococcus</taxon>
    </lineage>
</organism>
<feature type="non-terminal residue" evidence="3">
    <location>
        <position position="1"/>
    </location>
</feature>
<evidence type="ECO:0000313" key="4">
    <source>
        <dbReference type="Proteomes" id="UP000485058"/>
    </source>
</evidence>
<gene>
    <name evidence="3" type="ORF">HaLaN_09410</name>
</gene>
<evidence type="ECO:0000259" key="2">
    <source>
        <dbReference type="PROSITE" id="PS51352"/>
    </source>
</evidence>
<reference evidence="3 4" key="1">
    <citation type="submission" date="2020-02" db="EMBL/GenBank/DDBJ databases">
        <title>Draft genome sequence of Haematococcus lacustris strain NIES-144.</title>
        <authorList>
            <person name="Morimoto D."/>
            <person name="Nakagawa S."/>
            <person name="Yoshida T."/>
            <person name="Sawayama S."/>
        </authorList>
    </citation>
    <scope>NUCLEOTIDE SEQUENCE [LARGE SCALE GENOMIC DNA]</scope>
    <source>
        <strain evidence="3 4">NIES-144</strain>
    </source>
</reference>